<proteinExistence type="predicted"/>
<comment type="caution">
    <text evidence="1">The sequence shown here is derived from an EMBL/GenBank/DDBJ whole genome shotgun (WGS) entry which is preliminary data.</text>
</comment>
<reference evidence="1 2" key="1">
    <citation type="submission" date="2018-10" db="EMBL/GenBank/DDBJ databases">
        <title>Transmission dynamics of multidrug resistant bacteria on intensive care unit surfaces.</title>
        <authorList>
            <person name="D'Souza A.W."/>
            <person name="Potter R.F."/>
            <person name="Wallace M."/>
            <person name="Shupe A."/>
            <person name="Patel S."/>
            <person name="Sun S."/>
            <person name="Gul D."/>
            <person name="Kwon J.H."/>
            <person name="Andleeb S."/>
            <person name="Burnham C.-A.D."/>
            <person name="Dantas G."/>
        </authorList>
    </citation>
    <scope>NUCLEOTIDE SEQUENCE [LARGE SCALE GENOMIC DNA]</scope>
    <source>
        <strain evidence="1 2">EC_073</strain>
    </source>
</reference>
<sequence>MYTNFSNAINLDDKITSEVGCEIVSVLHKILIGSLIERDVQVCPVEVGLDGFDDPNYSNYSCYFIKPNPNTLSTDSLAASVAPIVEADLILFIKEGAPTYYVGFDTPTKVTEWSIENIRLKSVEVVGNYLLDSEALDILENVKPKALIIPPEIFSNFSFKKESYGFGSKDYYTEIKS</sequence>
<protein>
    <submittedName>
        <fullName evidence="1">Uncharacterized protein</fullName>
    </submittedName>
</protein>
<evidence type="ECO:0000313" key="2">
    <source>
        <dbReference type="Proteomes" id="UP000275321"/>
    </source>
</evidence>
<dbReference type="AlphaFoldDB" id="A0A427KHH3"/>
<accession>A0A427KHH3</accession>
<organism evidence="1 2">
    <name type="scientific">Enterobacter cloacae</name>
    <dbReference type="NCBI Taxonomy" id="550"/>
    <lineage>
        <taxon>Bacteria</taxon>
        <taxon>Pseudomonadati</taxon>
        <taxon>Pseudomonadota</taxon>
        <taxon>Gammaproteobacteria</taxon>
        <taxon>Enterobacterales</taxon>
        <taxon>Enterobacteriaceae</taxon>
        <taxon>Enterobacter</taxon>
        <taxon>Enterobacter cloacae complex</taxon>
    </lineage>
</organism>
<dbReference type="Proteomes" id="UP000275321">
    <property type="component" value="Unassembled WGS sequence"/>
</dbReference>
<name>A0A427KHH3_ENTCL</name>
<gene>
    <name evidence="1" type="ORF">EGK68_19425</name>
</gene>
<dbReference type="EMBL" id="RHWT01000031">
    <property type="protein sequence ID" value="RSB28753.1"/>
    <property type="molecule type" value="Genomic_DNA"/>
</dbReference>
<evidence type="ECO:0000313" key="1">
    <source>
        <dbReference type="EMBL" id="RSB28753.1"/>
    </source>
</evidence>